<dbReference type="PATRIC" id="fig|1389489.3.peg.1642"/>
<dbReference type="EMBL" id="CP006734">
    <property type="protein sequence ID" value="AGW41747.1"/>
    <property type="molecule type" value="Genomic_DNA"/>
</dbReference>
<dbReference type="STRING" id="1389489.O159_17040"/>
<evidence type="ECO:0000313" key="1">
    <source>
        <dbReference type="EMBL" id="AGW41747.1"/>
    </source>
</evidence>
<gene>
    <name evidence="1" type="ORF">O159_17040</name>
    <name evidence="2" type="ORF">O159_23090</name>
</gene>
<name>U3P7H8_LEIXC</name>
<evidence type="ECO:0000313" key="3">
    <source>
        <dbReference type="Proteomes" id="UP000016743"/>
    </source>
</evidence>
<dbReference type="KEGG" id="lxy:O159_17040"/>
<dbReference type="HOGENOM" id="CLU_760341_0_0_11"/>
<keyword evidence="3" id="KW-1185">Reference proteome</keyword>
<dbReference type="OrthoDB" id="5126107at2"/>
<dbReference type="AlphaFoldDB" id="U3P7H8"/>
<dbReference type="RefSeq" id="WP_021755228.1">
    <property type="nucleotide sequence ID" value="NC_022438.1"/>
</dbReference>
<dbReference type="EMBL" id="CP006734">
    <property type="protein sequence ID" value="AGW42270.1"/>
    <property type="molecule type" value="Genomic_DNA"/>
</dbReference>
<dbReference type="Proteomes" id="UP000016743">
    <property type="component" value="Chromosome"/>
</dbReference>
<accession>U3P7H8</accession>
<protein>
    <recommendedName>
        <fullName evidence="4">DUF5047 domain-containing protein</fullName>
    </recommendedName>
</protein>
<dbReference type="KEGG" id="lxy:O159_23090"/>
<organism evidence="2 3">
    <name type="scientific">Leifsonia xyli subsp. cynodontis DSM 46306</name>
    <dbReference type="NCBI Taxonomy" id="1389489"/>
    <lineage>
        <taxon>Bacteria</taxon>
        <taxon>Bacillati</taxon>
        <taxon>Actinomycetota</taxon>
        <taxon>Actinomycetes</taxon>
        <taxon>Micrococcales</taxon>
        <taxon>Microbacteriaceae</taxon>
        <taxon>Leifsonia</taxon>
    </lineage>
</organism>
<dbReference type="eggNOG" id="ENOG5031R1V">
    <property type="taxonomic scope" value="Bacteria"/>
</dbReference>
<proteinExistence type="predicted"/>
<reference evidence="2 3" key="1">
    <citation type="journal article" date="2013" name="Genome Announc.">
        <title>Complete Genome Sequence of Leifsonia xyli subsp. cynodontis Strain DSM46306, a Gram-Positive Bacterial Pathogen of Grasses.</title>
        <authorList>
            <person name="Monteiro-Vitorello C.B."/>
            <person name="Zerillo M.M."/>
            <person name="Van Sluys M.A."/>
            <person name="Camargo L.E."/>
            <person name="Kitajima J.P."/>
        </authorList>
    </citation>
    <scope>NUCLEOTIDE SEQUENCE [LARGE SCALE GENOMIC DNA]</scope>
    <source>
        <strain evidence="2 3">DSM 46306</strain>
    </source>
</reference>
<evidence type="ECO:0000313" key="2">
    <source>
        <dbReference type="EMBL" id="AGW42270.1"/>
    </source>
</evidence>
<sequence>MRFGTPQLKQVLTGSFTHRYVVDVIKDGSRALRDVPVTNVRLTDSGASLVQSTGSLTIVYQGDFADSVAPSRIGDILAPFGTRLIVYALITAGPGFQERVALGHYLITGAPKIRTTRFQYQGAGAVKGDLIDLTIGDLFAGVQWDRFDIPGVAPDLTSVWKEYQRLVGLPVTRTVADAAIPTAVAYQEDKLQACYDLATVLDGVAYMTADGTASMRPNVWPAAVDTLHSGDVNGDGTPVKAGATSDGTLVDVVPSLANDNVYNAVVVRGNSQDASTIVLATAEVTDGPLRVRNQDGSLSPYRRKPYFYSSQYVTTQAQADAYAQQMLPRVSRLRSITYDLVETFNPLREVGDVLTVRRLGQAFTCRITDISRDAGATQTVTVAVNP</sequence>
<evidence type="ECO:0008006" key="4">
    <source>
        <dbReference type="Google" id="ProtNLM"/>
    </source>
</evidence>